<gene>
    <name evidence="3" type="ORF">SAMN04487850_2095</name>
</gene>
<dbReference type="PANTHER" id="PTHR34580">
    <property type="match status" value="1"/>
</dbReference>
<name>A0A1I0PZZ3_9BACT</name>
<evidence type="ECO:0000313" key="3">
    <source>
        <dbReference type="EMBL" id="SEW20104.1"/>
    </source>
</evidence>
<dbReference type="EMBL" id="FOIQ01000005">
    <property type="protein sequence ID" value="SEW20104.1"/>
    <property type="molecule type" value="Genomic_DNA"/>
</dbReference>
<dbReference type="Pfam" id="PF25583">
    <property type="entry name" value="WCX"/>
    <property type="match status" value="1"/>
</dbReference>
<feature type="domain" description="WYL" evidence="1">
    <location>
        <begin position="116"/>
        <end position="181"/>
    </location>
</feature>
<accession>A0A1I0PZZ3</accession>
<organism evidence="3 4">
    <name type="scientific">Prevotella aff. ruminicola Tc2-24</name>
    <dbReference type="NCBI Taxonomy" id="81582"/>
    <lineage>
        <taxon>Bacteria</taxon>
        <taxon>Pseudomonadati</taxon>
        <taxon>Bacteroidota</taxon>
        <taxon>Bacteroidia</taxon>
        <taxon>Bacteroidales</taxon>
        <taxon>Prevotellaceae</taxon>
        <taxon>Prevotella</taxon>
    </lineage>
</organism>
<dbReference type="Proteomes" id="UP000199373">
    <property type="component" value="Unassembled WGS sequence"/>
</dbReference>
<protein>
    <submittedName>
        <fullName evidence="3">WYL domain-containing protein</fullName>
    </submittedName>
</protein>
<dbReference type="Pfam" id="PF13280">
    <property type="entry name" value="WYL"/>
    <property type="match status" value="1"/>
</dbReference>
<reference evidence="3 4" key="1">
    <citation type="submission" date="2016-10" db="EMBL/GenBank/DDBJ databases">
        <authorList>
            <person name="de Groot N.N."/>
        </authorList>
    </citation>
    <scope>NUCLEOTIDE SEQUENCE [LARGE SCALE GENOMIC DNA]</scope>
    <source>
        <strain evidence="3 4">TC2-24</strain>
    </source>
</reference>
<dbReference type="PROSITE" id="PS52050">
    <property type="entry name" value="WYL"/>
    <property type="match status" value="1"/>
</dbReference>
<dbReference type="InterPro" id="IPR057727">
    <property type="entry name" value="WCX_dom"/>
</dbReference>
<dbReference type="PANTHER" id="PTHR34580:SF9">
    <property type="entry name" value="SLL5097 PROTEIN"/>
    <property type="match status" value="1"/>
</dbReference>
<dbReference type="AlphaFoldDB" id="A0A1I0PZZ3"/>
<keyword evidence="4" id="KW-1185">Reference proteome</keyword>
<dbReference type="InterPro" id="IPR051534">
    <property type="entry name" value="CBASS_pafABC_assoc_protein"/>
</dbReference>
<dbReference type="InterPro" id="IPR026881">
    <property type="entry name" value="WYL_dom"/>
</dbReference>
<proteinExistence type="predicted"/>
<evidence type="ECO:0000313" key="4">
    <source>
        <dbReference type="Proteomes" id="UP000199373"/>
    </source>
</evidence>
<sequence length="293" mass="34141">MIFHQYIWLVNTLRRYKKMTLDELSQRWVDDEVADGNPLSRSSFNRHRDAILDMFGIVIECDAQDGYRYYIYNPEVLDDDTMERWMLSTLTVGGVLSDGLSVQERIILEDVPAGEEFLQTIIRAIKTNKIITIGYRRFGADSYEKTVAPYALKLFHQRWYLLAFTGRHFATYSLDRMTTVTLTDETFKMPDDFSPQAYFSEYFGVLTDETPMAHVVVRAYGRTPDYLRTLPLHRSQREVASTDTYADFSFDIRPTADFIGTLLSHGDGLEVLQPQDLRQRFLQQVDALRARYQ</sequence>
<evidence type="ECO:0000259" key="1">
    <source>
        <dbReference type="Pfam" id="PF13280"/>
    </source>
</evidence>
<feature type="domain" description="WCX" evidence="2">
    <location>
        <begin position="214"/>
        <end position="287"/>
    </location>
</feature>
<evidence type="ECO:0000259" key="2">
    <source>
        <dbReference type="Pfam" id="PF25583"/>
    </source>
</evidence>